<evidence type="ECO:0000313" key="1">
    <source>
        <dbReference type="EMBL" id="GFU49093.1"/>
    </source>
</evidence>
<name>A0A8X6UU27_NEPPI</name>
<reference evidence="1" key="1">
    <citation type="submission" date="2020-08" db="EMBL/GenBank/DDBJ databases">
        <title>Multicomponent nature underlies the extraordinary mechanical properties of spider dragline silk.</title>
        <authorList>
            <person name="Kono N."/>
            <person name="Nakamura H."/>
            <person name="Mori M."/>
            <person name="Yoshida Y."/>
            <person name="Ohtoshi R."/>
            <person name="Malay A.D."/>
            <person name="Moran D.A.P."/>
            <person name="Tomita M."/>
            <person name="Numata K."/>
            <person name="Arakawa K."/>
        </authorList>
    </citation>
    <scope>NUCLEOTIDE SEQUENCE</scope>
</reference>
<comment type="caution">
    <text evidence="1">The sequence shown here is derived from an EMBL/GenBank/DDBJ whole genome shotgun (WGS) entry which is preliminary data.</text>
</comment>
<gene>
    <name evidence="1" type="ORF">NPIL_619001</name>
</gene>
<feature type="non-terminal residue" evidence="1">
    <location>
        <position position="1"/>
    </location>
</feature>
<sequence length="13" mass="1483">MQKNSSSIEFQSP</sequence>
<keyword evidence="2" id="KW-1185">Reference proteome</keyword>
<dbReference type="Proteomes" id="UP000887013">
    <property type="component" value="Unassembled WGS sequence"/>
</dbReference>
<proteinExistence type="predicted"/>
<organism evidence="1 2">
    <name type="scientific">Nephila pilipes</name>
    <name type="common">Giant wood spider</name>
    <name type="synonym">Nephila maculata</name>
    <dbReference type="NCBI Taxonomy" id="299642"/>
    <lineage>
        <taxon>Eukaryota</taxon>
        <taxon>Metazoa</taxon>
        <taxon>Ecdysozoa</taxon>
        <taxon>Arthropoda</taxon>
        <taxon>Chelicerata</taxon>
        <taxon>Arachnida</taxon>
        <taxon>Araneae</taxon>
        <taxon>Araneomorphae</taxon>
        <taxon>Entelegynae</taxon>
        <taxon>Araneoidea</taxon>
        <taxon>Nephilidae</taxon>
        <taxon>Nephila</taxon>
    </lineage>
</organism>
<dbReference type="EMBL" id="BMAW01037579">
    <property type="protein sequence ID" value="GFU49093.1"/>
    <property type="molecule type" value="Genomic_DNA"/>
</dbReference>
<evidence type="ECO:0000313" key="2">
    <source>
        <dbReference type="Proteomes" id="UP000887013"/>
    </source>
</evidence>
<accession>A0A8X6UU27</accession>
<protein>
    <submittedName>
        <fullName evidence="1">Uncharacterized protein</fullName>
    </submittedName>
</protein>